<dbReference type="PROSITE" id="PS51257">
    <property type="entry name" value="PROKAR_LIPOPROTEIN"/>
    <property type="match status" value="1"/>
</dbReference>
<dbReference type="EMBL" id="VTOY01000020">
    <property type="protein sequence ID" value="TYZ19746.1"/>
    <property type="molecule type" value="Genomic_DNA"/>
</dbReference>
<name>A0A5D6VVQ6_9FIRM</name>
<organism evidence="1 2">
    <name type="scientific">Selenomonas ruminis</name>
    <dbReference type="NCBI Taxonomy" id="2593411"/>
    <lineage>
        <taxon>Bacteria</taxon>
        <taxon>Bacillati</taxon>
        <taxon>Bacillota</taxon>
        <taxon>Negativicutes</taxon>
        <taxon>Selenomonadales</taxon>
        <taxon>Selenomonadaceae</taxon>
        <taxon>Selenomonas</taxon>
    </lineage>
</organism>
<comment type="caution">
    <text evidence="1">The sequence shown here is derived from an EMBL/GenBank/DDBJ whole genome shotgun (WGS) entry which is preliminary data.</text>
</comment>
<accession>A0A5D6VVQ6</accession>
<dbReference type="OrthoDB" id="1664849at2"/>
<keyword evidence="2" id="KW-1185">Reference proteome</keyword>
<proteinExistence type="predicted"/>
<evidence type="ECO:0000313" key="1">
    <source>
        <dbReference type="EMBL" id="TYZ19746.1"/>
    </source>
</evidence>
<sequence length="210" mass="24016">MKKSLRCFLIGFLLLTTTVTSGCGVWEAFAIVRAVITADKIASRHDDLPKEPPKVYRDYTAKVFRQQDGKGLSVVLPFKMDFAALPADNVVKNPERYHHQDEHCFVSIYHGSMVEPGKKMPFNLSSFMKSYKDPDKLHPVLKTCEQRTINGQEMTYAIIKVNGERDKRKMECLGLYSGNDFWIISYEYKEGDPQAEQLVERSLKSVKIIS</sequence>
<reference evidence="1 2" key="1">
    <citation type="submission" date="2019-08" db="EMBL/GenBank/DDBJ databases">
        <title>Selenomonas sp. mPRGC5 and Selenomonas sp. mPRGC8 isolated from ruminal fluid of dairy goat (Capra hircus).</title>
        <authorList>
            <person name="Poothong S."/>
            <person name="Nuengjamnong C."/>
            <person name="Tanasupawat S."/>
        </authorList>
    </citation>
    <scope>NUCLEOTIDE SEQUENCE [LARGE SCALE GENOMIC DNA]</scope>
    <source>
        <strain evidence="2">mPRGC5</strain>
    </source>
</reference>
<dbReference type="AlphaFoldDB" id="A0A5D6VVQ6"/>
<dbReference type="RefSeq" id="WP_149172413.1">
    <property type="nucleotide sequence ID" value="NZ_VTOY01000020.1"/>
</dbReference>
<evidence type="ECO:0008006" key="3">
    <source>
        <dbReference type="Google" id="ProtNLM"/>
    </source>
</evidence>
<dbReference type="Proteomes" id="UP000323646">
    <property type="component" value="Unassembled WGS sequence"/>
</dbReference>
<evidence type="ECO:0000313" key="2">
    <source>
        <dbReference type="Proteomes" id="UP000323646"/>
    </source>
</evidence>
<gene>
    <name evidence="1" type="ORF">FZ040_13095</name>
</gene>
<protein>
    <recommendedName>
        <fullName evidence="3">Lipoprotein</fullName>
    </recommendedName>
</protein>